<dbReference type="PROSITE" id="PS50893">
    <property type="entry name" value="ABC_TRANSPORTER_2"/>
    <property type="match status" value="1"/>
</dbReference>
<dbReference type="InterPro" id="IPR003439">
    <property type="entry name" value="ABC_transporter-like_ATP-bd"/>
</dbReference>
<dbReference type="AlphaFoldDB" id="A0A0C1YIV6"/>
<dbReference type="OrthoDB" id="9802264at2"/>
<dbReference type="SMART" id="SM00382">
    <property type="entry name" value="AAA"/>
    <property type="match status" value="1"/>
</dbReference>
<evidence type="ECO:0000313" key="13">
    <source>
        <dbReference type="Proteomes" id="UP000031572"/>
    </source>
</evidence>
<evidence type="ECO:0000313" key="12">
    <source>
        <dbReference type="EMBL" id="KIF80392.1"/>
    </source>
</evidence>
<dbReference type="SUPFAM" id="SSF52540">
    <property type="entry name" value="P-loop containing nucleoside triphosphate hydrolases"/>
    <property type="match status" value="1"/>
</dbReference>
<dbReference type="PANTHER" id="PTHR43166">
    <property type="entry name" value="AMINO ACID IMPORT ATP-BINDING PROTEIN"/>
    <property type="match status" value="1"/>
</dbReference>
<dbReference type="InterPro" id="IPR045865">
    <property type="entry name" value="ACT-like_dom_sf"/>
</dbReference>
<evidence type="ECO:0000259" key="11">
    <source>
        <dbReference type="PROSITE" id="PS50893"/>
    </source>
</evidence>
<dbReference type="EMBL" id="JWJG01000028">
    <property type="protein sequence ID" value="KIF80392.1"/>
    <property type="molecule type" value="Genomic_DNA"/>
</dbReference>
<evidence type="ECO:0000256" key="9">
    <source>
        <dbReference type="ARBA" id="ARBA00022970"/>
    </source>
</evidence>
<dbReference type="InterPro" id="IPR041701">
    <property type="entry name" value="MetN_ABC"/>
</dbReference>
<comment type="function">
    <text evidence="1">Part of the ABC transporter FtsEX involved in cellular division. Important for assembly or stability of the septal ring.</text>
</comment>
<dbReference type="Pfam" id="PF00005">
    <property type="entry name" value="ABC_tran"/>
    <property type="match status" value="1"/>
</dbReference>
<dbReference type="InterPro" id="IPR017871">
    <property type="entry name" value="ABC_transporter-like_CS"/>
</dbReference>
<evidence type="ECO:0000256" key="5">
    <source>
        <dbReference type="ARBA" id="ARBA00022475"/>
    </source>
</evidence>
<evidence type="ECO:0000256" key="10">
    <source>
        <dbReference type="ARBA" id="ARBA00023136"/>
    </source>
</evidence>
<protein>
    <recommendedName>
        <fullName evidence="3">Cell division ATP-binding protein FtsE</fullName>
    </recommendedName>
</protein>
<evidence type="ECO:0000256" key="2">
    <source>
        <dbReference type="ARBA" id="ARBA00005417"/>
    </source>
</evidence>
<dbReference type="InterPro" id="IPR018449">
    <property type="entry name" value="NIL_domain"/>
</dbReference>
<dbReference type="SMART" id="SM00930">
    <property type="entry name" value="NIL"/>
    <property type="match status" value="1"/>
</dbReference>
<dbReference type="InterPro" id="IPR003593">
    <property type="entry name" value="AAA+_ATPase"/>
</dbReference>
<dbReference type="FunFam" id="3.40.50.300:FF:000056">
    <property type="entry name" value="Cell division ATP-binding protein FtsE"/>
    <property type="match status" value="1"/>
</dbReference>
<reference evidence="12 13" key="1">
    <citation type="submission" date="2014-12" db="EMBL/GenBank/DDBJ databases">
        <title>Denitrispirillum autotrophicum gen. nov., sp. nov., Denitrifying, Facultatively Autotrophic Bacteria Isolated from Rice Paddy Soil.</title>
        <authorList>
            <person name="Ishii S."/>
            <person name="Ashida N."/>
            <person name="Ohno H."/>
            <person name="Otsuka S."/>
            <person name="Yokota A."/>
            <person name="Senoo K."/>
        </authorList>
    </citation>
    <scope>NUCLEOTIDE SEQUENCE [LARGE SCALE GENOMIC DNA]</scope>
    <source>
        <strain evidence="12 13">TSA66</strain>
    </source>
</reference>
<gene>
    <name evidence="12" type="ORF">TSA66_05485</name>
</gene>
<evidence type="ECO:0000256" key="8">
    <source>
        <dbReference type="ARBA" id="ARBA00022967"/>
    </source>
</evidence>
<keyword evidence="4" id="KW-0813">Transport</keyword>
<dbReference type="GO" id="GO:0016887">
    <property type="term" value="F:ATP hydrolysis activity"/>
    <property type="evidence" value="ECO:0007669"/>
    <property type="project" value="InterPro"/>
</dbReference>
<keyword evidence="13" id="KW-1185">Reference proteome</keyword>
<accession>A0A0C1YIV6</accession>
<evidence type="ECO:0000256" key="6">
    <source>
        <dbReference type="ARBA" id="ARBA00022741"/>
    </source>
</evidence>
<dbReference type="CDD" id="cd03258">
    <property type="entry name" value="ABC_MetN_methionine_transporter"/>
    <property type="match status" value="1"/>
</dbReference>
<dbReference type="GO" id="GO:0005886">
    <property type="term" value="C:plasma membrane"/>
    <property type="evidence" value="ECO:0007669"/>
    <property type="project" value="UniProtKB-ARBA"/>
</dbReference>
<dbReference type="STRING" id="709839.TSA66_05485"/>
<keyword evidence="9" id="KW-0029">Amino-acid transport</keyword>
<keyword evidence="8" id="KW-1278">Translocase</keyword>
<dbReference type="Gene3D" id="3.30.70.260">
    <property type="match status" value="1"/>
</dbReference>
<dbReference type="GO" id="GO:0005524">
    <property type="term" value="F:ATP binding"/>
    <property type="evidence" value="ECO:0007669"/>
    <property type="project" value="UniProtKB-KW"/>
</dbReference>
<sequence>MIYIENLHKSYRVGKREVSALHDITLHIPKGKIFGIIGRSGAGKSTLLRTFNLLERPTRGSVCIDGVDMTTLAKADLDRTRQHIGMVFQNFSLLSAKTVGANVEFPLKLAGGFTREERQRRVDELLALVGLSAHKDKYPAQLSGGQKQRVGIARAIANAPRLLLCDEATSALDPETTQSILALLAEINARLGLTIVLITHEMQVIRSVCDQVAVIEAGGIVEMGEVSDVFLHPQHPVTRALVAEYTHDDGNLAGVRAGNGRRVRLTYVGETAYRPILTHVVEQTRATMTILQGAVSRIKDKPYGQLLVDIGGHDEDVAAVIDLFRRLDVHCEVLN</sequence>
<dbReference type="InterPro" id="IPR027417">
    <property type="entry name" value="P-loop_NTPase"/>
</dbReference>
<dbReference type="PROSITE" id="PS00211">
    <property type="entry name" value="ABC_TRANSPORTER_1"/>
    <property type="match status" value="1"/>
</dbReference>
<evidence type="ECO:0000256" key="1">
    <source>
        <dbReference type="ARBA" id="ARBA00002579"/>
    </source>
</evidence>
<comment type="caution">
    <text evidence="12">The sequence shown here is derived from an EMBL/GenBank/DDBJ whole genome shotgun (WGS) entry which is preliminary data.</text>
</comment>
<dbReference type="Gene3D" id="3.40.50.300">
    <property type="entry name" value="P-loop containing nucleotide triphosphate hydrolases"/>
    <property type="match status" value="1"/>
</dbReference>
<proteinExistence type="inferred from homology"/>
<keyword evidence="5" id="KW-1003">Cell membrane</keyword>
<keyword evidence="7 12" id="KW-0067">ATP-binding</keyword>
<name>A0A0C1YIV6_9BURK</name>
<dbReference type="SUPFAM" id="SSF55021">
    <property type="entry name" value="ACT-like"/>
    <property type="match status" value="1"/>
</dbReference>
<evidence type="ECO:0000256" key="3">
    <source>
        <dbReference type="ARBA" id="ARBA00020019"/>
    </source>
</evidence>
<keyword evidence="6" id="KW-0547">Nucleotide-binding</keyword>
<dbReference type="PANTHER" id="PTHR43166:SF30">
    <property type="entry name" value="METHIONINE IMPORT ATP-BINDING PROTEIN METN"/>
    <property type="match status" value="1"/>
</dbReference>
<dbReference type="RefSeq" id="WP_040039300.1">
    <property type="nucleotide sequence ID" value="NZ_JWJG01000028.1"/>
</dbReference>
<evidence type="ECO:0000256" key="7">
    <source>
        <dbReference type="ARBA" id="ARBA00022840"/>
    </source>
</evidence>
<feature type="domain" description="ABC transporter" evidence="11">
    <location>
        <begin position="2"/>
        <end position="242"/>
    </location>
</feature>
<keyword evidence="10" id="KW-0472">Membrane</keyword>
<dbReference type="InterPro" id="IPR050086">
    <property type="entry name" value="MetN_ABC_transporter-like"/>
</dbReference>
<dbReference type="Pfam" id="PF09383">
    <property type="entry name" value="NIL"/>
    <property type="match status" value="1"/>
</dbReference>
<organism evidence="12 13">
    <name type="scientific">Noviherbaspirillum autotrophicum</name>
    <dbReference type="NCBI Taxonomy" id="709839"/>
    <lineage>
        <taxon>Bacteria</taxon>
        <taxon>Pseudomonadati</taxon>
        <taxon>Pseudomonadota</taxon>
        <taxon>Betaproteobacteria</taxon>
        <taxon>Burkholderiales</taxon>
        <taxon>Oxalobacteraceae</taxon>
        <taxon>Noviherbaspirillum</taxon>
    </lineage>
</organism>
<dbReference type="Proteomes" id="UP000031572">
    <property type="component" value="Unassembled WGS sequence"/>
</dbReference>
<evidence type="ECO:0000256" key="4">
    <source>
        <dbReference type="ARBA" id="ARBA00022448"/>
    </source>
</evidence>
<dbReference type="GO" id="GO:0006865">
    <property type="term" value="P:amino acid transport"/>
    <property type="evidence" value="ECO:0007669"/>
    <property type="project" value="UniProtKB-KW"/>
</dbReference>
<comment type="similarity">
    <text evidence="2">Belongs to the ABC transporter superfamily.</text>
</comment>